<dbReference type="EMBL" id="OU503044">
    <property type="protein sequence ID" value="CAI9768661.1"/>
    <property type="molecule type" value="Genomic_DNA"/>
</dbReference>
<organism evidence="1 2">
    <name type="scientific">Fraxinus pennsylvanica</name>
    <dbReference type="NCBI Taxonomy" id="56036"/>
    <lineage>
        <taxon>Eukaryota</taxon>
        <taxon>Viridiplantae</taxon>
        <taxon>Streptophyta</taxon>
        <taxon>Embryophyta</taxon>
        <taxon>Tracheophyta</taxon>
        <taxon>Spermatophyta</taxon>
        <taxon>Magnoliopsida</taxon>
        <taxon>eudicotyledons</taxon>
        <taxon>Gunneridae</taxon>
        <taxon>Pentapetalae</taxon>
        <taxon>asterids</taxon>
        <taxon>lamiids</taxon>
        <taxon>Lamiales</taxon>
        <taxon>Oleaceae</taxon>
        <taxon>Oleeae</taxon>
        <taxon>Fraxinus</taxon>
    </lineage>
</organism>
<reference evidence="1" key="1">
    <citation type="submission" date="2023-05" db="EMBL/GenBank/DDBJ databases">
        <authorList>
            <person name="Huff M."/>
        </authorList>
    </citation>
    <scope>NUCLEOTIDE SEQUENCE</scope>
</reference>
<keyword evidence="2" id="KW-1185">Reference proteome</keyword>
<evidence type="ECO:0000313" key="1">
    <source>
        <dbReference type="EMBL" id="CAI9768661.1"/>
    </source>
</evidence>
<protein>
    <submittedName>
        <fullName evidence="1">Uncharacterized protein</fullName>
    </submittedName>
</protein>
<accession>A0AAD1ZF22</accession>
<evidence type="ECO:0000313" key="2">
    <source>
        <dbReference type="Proteomes" id="UP000834106"/>
    </source>
</evidence>
<dbReference type="AlphaFoldDB" id="A0AAD1ZF22"/>
<gene>
    <name evidence="1" type="ORF">FPE_LOCUS16091</name>
</gene>
<name>A0AAD1ZF22_9LAMI</name>
<proteinExistence type="predicted"/>
<sequence>MRRIVRTLSLSKLRKLLSSSSFSTYIYRRPVYNSTPSLILVGSPTVSASSQNPAKTLPLLFLTRYFSAQQLKNQSFTNLTMSRDGNYDEATSDTIPVCPGCGIYLQDSDPKQPGFFVKPSPVSNMG</sequence>
<dbReference type="Proteomes" id="UP000834106">
    <property type="component" value="Chromosome 9"/>
</dbReference>